<dbReference type="GO" id="GO:0019843">
    <property type="term" value="F:rRNA binding"/>
    <property type="evidence" value="ECO:0007669"/>
    <property type="project" value="UniProtKB-KW"/>
</dbReference>
<dbReference type="InterPro" id="IPR011332">
    <property type="entry name" value="Ribosomal_zn-bd"/>
</dbReference>
<evidence type="ECO:0000256" key="7">
    <source>
        <dbReference type="ARBA" id="ARBA00022980"/>
    </source>
</evidence>
<dbReference type="EnsemblPlants" id="TuG1812G0500001988.01.T01">
    <property type="protein sequence ID" value="TuG1812G0500001988.01.T01"/>
    <property type="gene ID" value="TuG1812G0500001988.01"/>
</dbReference>
<accession>A0A8R7UHA8</accession>
<dbReference type="InterPro" id="IPR011331">
    <property type="entry name" value="Ribosomal_eL37/eL43"/>
</dbReference>
<keyword evidence="5" id="KW-0862">Zinc</keyword>
<proteinExistence type="inferred from homology"/>
<evidence type="ECO:0000256" key="5">
    <source>
        <dbReference type="ARBA" id="ARBA00022833"/>
    </source>
</evidence>
<keyword evidence="4" id="KW-0863">Zinc-finger</keyword>
<keyword evidence="10" id="KW-1185">Reference proteome</keyword>
<evidence type="ECO:0000256" key="4">
    <source>
        <dbReference type="ARBA" id="ARBA00022771"/>
    </source>
</evidence>
<name>A0A8R7UHA8_TRIUA</name>
<dbReference type="AlphaFoldDB" id="A0A8R7UHA8"/>
<organism evidence="9 10">
    <name type="scientific">Triticum urartu</name>
    <name type="common">Red wild einkorn</name>
    <name type="synonym">Crithodium urartu</name>
    <dbReference type="NCBI Taxonomy" id="4572"/>
    <lineage>
        <taxon>Eukaryota</taxon>
        <taxon>Viridiplantae</taxon>
        <taxon>Streptophyta</taxon>
        <taxon>Embryophyta</taxon>
        <taxon>Tracheophyta</taxon>
        <taxon>Spermatophyta</taxon>
        <taxon>Magnoliopsida</taxon>
        <taxon>Liliopsida</taxon>
        <taxon>Poales</taxon>
        <taxon>Poaceae</taxon>
        <taxon>BOP clade</taxon>
        <taxon>Pooideae</taxon>
        <taxon>Triticodae</taxon>
        <taxon>Triticeae</taxon>
        <taxon>Triticinae</taxon>
        <taxon>Triticum</taxon>
    </lineage>
</organism>
<evidence type="ECO:0000256" key="6">
    <source>
        <dbReference type="ARBA" id="ARBA00022884"/>
    </source>
</evidence>
<dbReference type="Proteomes" id="UP000015106">
    <property type="component" value="Chromosome 5"/>
</dbReference>
<evidence type="ECO:0000256" key="1">
    <source>
        <dbReference type="ARBA" id="ARBA00009805"/>
    </source>
</evidence>
<evidence type="ECO:0000256" key="8">
    <source>
        <dbReference type="ARBA" id="ARBA00023274"/>
    </source>
</evidence>
<evidence type="ECO:0000313" key="10">
    <source>
        <dbReference type="Proteomes" id="UP000015106"/>
    </source>
</evidence>
<evidence type="ECO:0000256" key="2">
    <source>
        <dbReference type="ARBA" id="ARBA00022723"/>
    </source>
</evidence>
<dbReference type="GO" id="GO:0005840">
    <property type="term" value="C:ribosome"/>
    <property type="evidence" value="ECO:0007669"/>
    <property type="project" value="UniProtKB-KW"/>
</dbReference>
<dbReference type="GO" id="GO:0003735">
    <property type="term" value="F:structural constituent of ribosome"/>
    <property type="evidence" value="ECO:0007669"/>
    <property type="project" value="InterPro"/>
</dbReference>
<dbReference type="Pfam" id="PF01907">
    <property type="entry name" value="Ribosomal_L37e"/>
    <property type="match status" value="1"/>
</dbReference>
<dbReference type="GO" id="GO:0008270">
    <property type="term" value="F:zinc ion binding"/>
    <property type="evidence" value="ECO:0007669"/>
    <property type="project" value="UniProtKB-KW"/>
</dbReference>
<dbReference type="Gene3D" id="2.20.25.30">
    <property type="match status" value="1"/>
</dbReference>
<reference evidence="10" key="1">
    <citation type="journal article" date="2013" name="Nature">
        <title>Draft genome of the wheat A-genome progenitor Triticum urartu.</title>
        <authorList>
            <person name="Ling H.Q."/>
            <person name="Zhao S."/>
            <person name="Liu D."/>
            <person name="Wang J."/>
            <person name="Sun H."/>
            <person name="Zhang C."/>
            <person name="Fan H."/>
            <person name="Li D."/>
            <person name="Dong L."/>
            <person name="Tao Y."/>
            <person name="Gao C."/>
            <person name="Wu H."/>
            <person name="Li Y."/>
            <person name="Cui Y."/>
            <person name="Guo X."/>
            <person name="Zheng S."/>
            <person name="Wang B."/>
            <person name="Yu K."/>
            <person name="Liang Q."/>
            <person name="Yang W."/>
            <person name="Lou X."/>
            <person name="Chen J."/>
            <person name="Feng M."/>
            <person name="Jian J."/>
            <person name="Zhang X."/>
            <person name="Luo G."/>
            <person name="Jiang Y."/>
            <person name="Liu J."/>
            <person name="Wang Z."/>
            <person name="Sha Y."/>
            <person name="Zhang B."/>
            <person name="Wu H."/>
            <person name="Tang D."/>
            <person name="Shen Q."/>
            <person name="Xue P."/>
            <person name="Zou S."/>
            <person name="Wang X."/>
            <person name="Liu X."/>
            <person name="Wang F."/>
            <person name="Yang Y."/>
            <person name="An X."/>
            <person name="Dong Z."/>
            <person name="Zhang K."/>
            <person name="Zhang X."/>
            <person name="Luo M.C."/>
            <person name="Dvorak J."/>
            <person name="Tong Y."/>
            <person name="Wang J."/>
            <person name="Yang H."/>
            <person name="Li Z."/>
            <person name="Wang D."/>
            <person name="Zhang A."/>
            <person name="Wang J."/>
        </authorList>
    </citation>
    <scope>NUCLEOTIDE SEQUENCE</scope>
    <source>
        <strain evidence="10">cv. G1812</strain>
    </source>
</reference>
<dbReference type="SUPFAM" id="SSF57829">
    <property type="entry name" value="Zn-binding ribosomal proteins"/>
    <property type="match status" value="1"/>
</dbReference>
<sequence length="57" mass="6768">MLLLLLHEDPLQFCIRCGRRSFHLQKSTYSLCGYLAARIRKCEVRIHVLSCEAYQQR</sequence>
<dbReference type="GO" id="GO:0006412">
    <property type="term" value="P:translation"/>
    <property type="evidence" value="ECO:0007669"/>
    <property type="project" value="InterPro"/>
</dbReference>
<evidence type="ECO:0000256" key="3">
    <source>
        <dbReference type="ARBA" id="ARBA00022730"/>
    </source>
</evidence>
<dbReference type="InterPro" id="IPR001569">
    <property type="entry name" value="Ribosomal_eL37"/>
</dbReference>
<dbReference type="Gramene" id="TuG1812G0500001988.01.T01">
    <property type="protein sequence ID" value="TuG1812G0500001988.01.T01"/>
    <property type="gene ID" value="TuG1812G0500001988.01"/>
</dbReference>
<reference evidence="9" key="3">
    <citation type="submission" date="2022-06" db="UniProtKB">
        <authorList>
            <consortium name="EnsemblPlants"/>
        </authorList>
    </citation>
    <scope>IDENTIFICATION</scope>
</reference>
<dbReference type="GO" id="GO:1990904">
    <property type="term" value="C:ribonucleoprotein complex"/>
    <property type="evidence" value="ECO:0007669"/>
    <property type="project" value="UniProtKB-KW"/>
</dbReference>
<keyword evidence="2" id="KW-0479">Metal-binding</keyword>
<keyword evidence="6" id="KW-0694">RNA-binding</keyword>
<reference evidence="9" key="2">
    <citation type="submission" date="2018-03" db="EMBL/GenBank/DDBJ databases">
        <title>The Triticum urartu genome reveals the dynamic nature of wheat genome evolution.</title>
        <authorList>
            <person name="Ling H."/>
            <person name="Ma B."/>
            <person name="Shi X."/>
            <person name="Liu H."/>
            <person name="Dong L."/>
            <person name="Sun H."/>
            <person name="Cao Y."/>
            <person name="Gao Q."/>
            <person name="Zheng S."/>
            <person name="Li Y."/>
            <person name="Yu Y."/>
            <person name="Du H."/>
            <person name="Qi M."/>
            <person name="Li Y."/>
            <person name="Yu H."/>
            <person name="Cui Y."/>
            <person name="Wang N."/>
            <person name="Chen C."/>
            <person name="Wu H."/>
            <person name="Zhao Y."/>
            <person name="Zhang J."/>
            <person name="Li Y."/>
            <person name="Zhou W."/>
            <person name="Zhang B."/>
            <person name="Hu W."/>
            <person name="Eijk M."/>
            <person name="Tang J."/>
            <person name="Witsenboer H."/>
            <person name="Zhao S."/>
            <person name="Li Z."/>
            <person name="Zhang A."/>
            <person name="Wang D."/>
            <person name="Liang C."/>
        </authorList>
    </citation>
    <scope>NUCLEOTIDE SEQUENCE [LARGE SCALE GENOMIC DNA]</scope>
    <source>
        <strain evidence="9">cv. G1812</strain>
    </source>
</reference>
<keyword evidence="3" id="KW-0699">rRNA-binding</keyword>
<comment type="similarity">
    <text evidence="1">Belongs to the eukaryotic ribosomal protein eL37 family.</text>
</comment>
<keyword evidence="7" id="KW-0689">Ribosomal protein</keyword>
<evidence type="ECO:0000313" key="9">
    <source>
        <dbReference type="EnsemblPlants" id="TuG1812G0500001988.01.T01"/>
    </source>
</evidence>
<keyword evidence="8" id="KW-0687">Ribonucleoprotein</keyword>
<protein>
    <submittedName>
        <fullName evidence="9">Uncharacterized protein</fullName>
    </submittedName>
</protein>